<proteinExistence type="predicted"/>
<organism evidence="1 2">
    <name type="scientific">Macroventuria anomochaeta</name>
    <dbReference type="NCBI Taxonomy" id="301207"/>
    <lineage>
        <taxon>Eukaryota</taxon>
        <taxon>Fungi</taxon>
        <taxon>Dikarya</taxon>
        <taxon>Ascomycota</taxon>
        <taxon>Pezizomycotina</taxon>
        <taxon>Dothideomycetes</taxon>
        <taxon>Pleosporomycetidae</taxon>
        <taxon>Pleosporales</taxon>
        <taxon>Pleosporineae</taxon>
        <taxon>Didymellaceae</taxon>
        <taxon>Macroventuria</taxon>
    </lineage>
</organism>
<name>A0ACB6S0Y4_9PLEO</name>
<sequence>MHLVHAFAALAVTGCAAALPQSIPLDKVAEIPAAPITETPLGEGAGTKAIPYAPDAVVADTFASVLADPASADKALKRRGWDCSAQPLGAGPVPSPDTPEAFLAMEEFSNAANDAPVPAGYVNKFKNLKGSNNAVAYLGYNTLDTYDTQACADSCTAKQGCSSFNICKFFERDPSVVPADSCANPASTSVIKCVMWGSPITAETAVNTGQWRNDFHVVIAGSNGMPPNRVAPVSGYSGESLGNVAINAPSDCNGDDTYMGYKLFNDGQPFEPARCAAACEAETKWNVEHLNSRMLCKFFNTYVLMKNGEPQGQYCSMYTQKWEKNVAVNDGQWRGEDHYTIASSYSYSNTTDPGKPKLPCDVA</sequence>
<feature type="non-terminal residue" evidence="1">
    <location>
        <position position="363"/>
    </location>
</feature>
<gene>
    <name evidence="1" type="ORF">BU25DRAFT_392329</name>
</gene>
<dbReference type="Proteomes" id="UP000799754">
    <property type="component" value="Unassembled WGS sequence"/>
</dbReference>
<evidence type="ECO:0000313" key="1">
    <source>
        <dbReference type="EMBL" id="KAF2627900.1"/>
    </source>
</evidence>
<dbReference type="EMBL" id="MU006715">
    <property type="protein sequence ID" value="KAF2627900.1"/>
    <property type="molecule type" value="Genomic_DNA"/>
</dbReference>
<keyword evidence="2" id="KW-1185">Reference proteome</keyword>
<comment type="caution">
    <text evidence="1">The sequence shown here is derived from an EMBL/GenBank/DDBJ whole genome shotgun (WGS) entry which is preliminary data.</text>
</comment>
<protein>
    <submittedName>
        <fullName evidence="1">Uncharacterized protein</fullName>
    </submittedName>
</protein>
<evidence type="ECO:0000313" key="2">
    <source>
        <dbReference type="Proteomes" id="UP000799754"/>
    </source>
</evidence>
<accession>A0ACB6S0Y4</accession>
<reference evidence="1" key="1">
    <citation type="journal article" date="2020" name="Stud. Mycol.">
        <title>101 Dothideomycetes genomes: a test case for predicting lifestyles and emergence of pathogens.</title>
        <authorList>
            <person name="Haridas S."/>
            <person name="Albert R."/>
            <person name="Binder M."/>
            <person name="Bloem J."/>
            <person name="Labutti K."/>
            <person name="Salamov A."/>
            <person name="Andreopoulos B."/>
            <person name="Baker S."/>
            <person name="Barry K."/>
            <person name="Bills G."/>
            <person name="Bluhm B."/>
            <person name="Cannon C."/>
            <person name="Castanera R."/>
            <person name="Culley D."/>
            <person name="Daum C."/>
            <person name="Ezra D."/>
            <person name="Gonzalez J."/>
            <person name="Henrissat B."/>
            <person name="Kuo A."/>
            <person name="Liang C."/>
            <person name="Lipzen A."/>
            <person name="Lutzoni F."/>
            <person name="Magnuson J."/>
            <person name="Mondo S."/>
            <person name="Nolan M."/>
            <person name="Ohm R."/>
            <person name="Pangilinan J."/>
            <person name="Park H.-J."/>
            <person name="Ramirez L."/>
            <person name="Alfaro M."/>
            <person name="Sun H."/>
            <person name="Tritt A."/>
            <person name="Yoshinaga Y."/>
            <person name="Zwiers L.-H."/>
            <person name="Turgeon B."/>
            <person name="Goodwin S."/>
            <person name="Spatafora J."/>
            <person name="Crous P."/>
            <person name="Grigoriev I."/>
        </authorList>
    </citation>
    <scope>NUCLEOTIDE SEQUENCE</scope>
    <source>
        <strain evidence="1">CBS 525.71</strain>
    </source>
</reference>